<dbReference type="AlphaFoldDB" id="Q30P58"/>
<feature type="transmembrane region" description="Helical" evidence="1">
    <location>
        <begin position="140"/>
        <end position="160"/>
    </location>
</feature>
<feature type="transmembrane region" description="Helical" evidence="1">
    <location>
        <begin position="111"/>
        <end position="128"/>
    </location>
</feature>
<reference evidence="2 3" key="1">
    <citation type="journal article" date="2008" name="Appl. Environ. Microbiol.">
        <title>Genome of the epsilonproteobacterial chemolithoautotroph Sulfurimonas denitrificans.</title>
        <authorList>
            <person name="Sievert S.M."/>
            <person name="Scott K.M."/>
            <person name="Klotz M.G."/>
            <person name="Chain P.S.G."/>
            <person name="Hauser L.J."/>
            <person name="Hemp J."/>
            <person name="Huegler M."/>
            <person name="Land M."/>
            <person name="Lapidus A."/>
            <person name="Larimer F.W."/>
            <person name="Lucas S."/>
            <person name="Malfatti S.A."/>
            <person name="Meyer F."/>
            <person name="Paulsen I.T."/>
            <person name="Ren Q."/>
            <person name="Simon J."/>
            <person name="Bailey K."/>
            <person name="Diaz E."/>
            <person name="Fitzpatrick K.A."/>
            <person name="Glover B."/>
            <person name="Gwatney N."/>
            <person name="Korajkic A."/>
            <person name="Long A."/>
            <person name="Mobberley J.M."/>
            <person name="Pantry S.N."/>
            <person name="Pazder G."/>
            <person name="Peterson S."/>
            <person name="Quintanilla J.D."/>
            <person name="Sprinkle R."/>
            <person name="Stephens J."/>
            <person name="Thomas P."/>
            <person name="Vaughn R."/>
            <person name="Weber M.J."/>
            <person name="Wooten L.L."/>
        </authorList>
    </citation>
    <scope>NUCLEOTIDE SEQUENCE [LARGE SCALE GENOMIC DNA]</scope>
    <source>
        <strain evidence="3">ATCC 33889 / DSM 1251</strain>
    </source>
</reference>
<proteinExistence type="predicted"/>
<gene>
    <name evidence="2" type="ordered locus">Suden_1949</name>
</gene>
<sequence>MPTERKNTKGKKRNMLETFFTKILNFDIFLDQRADAILLKFVNILRYIFIMIMIAYLAICLMSLFHKVVSFTFAQGALDFASIKNILTDGLFTLIVLAIVKTLFIKNGFDYAITFLEITFVVLVRKMILLETDPSETLLLLVLGLTSALFFILIVYIHVLKNREKKEQDLIEQK</sequence>
<protein>
    <recommendedName>
        <fullName evidence="4">Phosphate-starvation-inducible E</fullName>
    </recommendedName>
</protein>
<dbReference type="EMBL" id="CP000153">
    <property type="protein sequence ID" value="ABB45223.1"/>
    <property type="molecule type" value="Genomic_DNA"/>
</dbReference>
<evidence type="ECO:0008006" key="4">
    <source>
        <dbReference type="Google" id="ProtNLM"/>
    </source>
</evidence>
<keyword evidence="1" id="KW-0472">Membrane</keyword>
<accession>Q30P58</accession>
<evidence type="ECO:0000313" key="3">
    <source>
        <dbReference type="Proteomes" id="UP000002714"/>
    </source>
</evidence>
<feature type="transmembrane region" description="Helical" evidence="1">
    <location>
        <begin position="47"/>
        <end position="66"/>
    </location>
</feature>
<keyword evidence="3" id="KW-1185">Reference proteome</keyword>
<keyword evidence="1" id="KW-1133">Transmembrane helix</keyword>
<name>Q30P58_SULDN</name>
<dbReference type="Proteomes" id="UP000002714">
    <property type="component" value="Chromosome"/>
</dbReference>
<evidence type="ECO:0000313" key="2">
    <source>
        <dbReference type="EMBL" id="ABB45223.1"/>
    </source>
</evidence>
<dbReference type="HOGENOM" id="CLU_1599330_0_0_7"/>
<dbReference type="eggNOG" id="ENOG5033K6N">
    <property type="taxonomic scope" value="Bacteria"/>
</dbReference>
<feature type="transmembrane region" description="Helical" evidence="1">
    <location>
        <begin position="86"/>
        <end position="104"/>
    </location>
</feature>
<keyword evidence="1" id="KW-0812">Transmembrane</keyword>
<evidence type="ECO:0000256" key="1">
    <source>
        <dbReference type="SAM" id="Phobius"/>
    </source>
</evidence>
<dbReference type="KEGG" id="tdn:Suden_1949"/>
<dbReference type="OrthoDB" id="5339427at2"/>
<organism evidence="2 3">
    <name type="scientific">Sulfurimonas denitrificans (strain ATCC 33889 / DSM 1251)</name>
    <name type="common">Thiomicrospira denitrificans (strain ATCC 33889 / DSM 1251)</name>
    <dbReference type="NCBI Taxonomy" id="326298"/>
    <lineage>
        <taxon>Bacteria</taxon>
        <taxon>Pseudomonadati</taxon>
        <taxon>Campylobacterota</taxon>
        <taxon>Epsilonproteobacteria</taxon>
        <taxon>Campylobacterales</taxon>
        <taxon>Sulfurimonadaceae</taxon>
        <taxon>Sulfurimonas</taxon>
    </lineage>
</organism>